<comment type="caution">
    <text evidence="1">The sequence shown here is derived from an EMBL/GenBank/DDBJ whole genome shotgun (WGS) entry which is preliminary data.</text>
</comment>
<gene>
    <name evidence="1" type="ORF">BFJ72_g11245</name>
</gene>
<accession>A0A420SPM1</accession>
<evidence type="ECO:0000313" key="2">
    <source>
        <dbReference type="Proteomes" id="UP000283569"/>
    </source>
</evidence>
<name>A0A420SPM1_GIBIN</name>
<dbReference type="EMBL" id="MRDB01000049">
    <property type="protein sequence ID" value="RKL31228.1"/>
    <property type="molecule type" value="Genomic_DNA"/>
</dbReference>
<protein>
    <submittedName>
        <fullName evidence="1">Uncharacterized protein</fullName>
    </submittedName>
</protein>
<proteinExistence type="predicted"/>
<organism evidence="1 2">
    <name type="scientific">Gibberella intermedia</name>
    <name type="common">Bulb rot disease fungus</name>
    <name type="synonym">Fusarium proliferatum</name>
    <dbReference type="NCBI Taxonomy" id="948311"/>
    <lineage>
        <taxon>Eukaryota</taxon>
        <taxon>Fungi</taxon>
        <taxon>Dikarya</taxon>
        <taxon>Ascomycota</taxon>
        <taxon>Pezizomycotina</taxon>
        <taxon>Sordariomycetes</taxon>
        <taxon>Hypocreomycetidae</taxon>
        <taxon>Hypocreales</taxon>
        <taxon>Nectriaceae</taxon>
        <taxon>Fusarium</taxon>
        <taxon>Fusarium fujikuroi species complex</taxon>
    </lineage>
</organism>
<dbReference type="AlphaFoldDB" id="A0A420SPM1"/>
<reference evidence="1 2" key="1">
    <citation type="journal article" date="2018" name="Sci. Rep.">
        <title>Characterisation of pathogen-specific regions and novel effector candidates in Fusarium oxysporum f. sp. cepae.</title>
        <authorList>
            <person name="Armitage A.D."/>
            <person name="Taylor A."/>
            <person name="Sobczyk M.K."/>
            <person name="Baxter L."/>
            <person name="Greenfield B.P."/>
            <person name="Bates H.J."/>
            <person name="Wilson F."/>
            <person name="Jackson A.C."/>
            <person name="Ott S."/>
            <person name="Harrison R.J."/>
            <person name="Clarkson J.P."/>
        </authorList>
    </citation>
    <scope>NUCLEOTIDE SEQUENCE [LARGE SCALE GENOMIC DNA]</scope>
    <source>
        <strain evidence="1 2">Fp_A8</strain>
    </source>
</reference>
<sequence length="141" mass="14838">MVAFVASKTVPLPPAPPKADTLISQALVVLGGEKAIDGIEVITYHSPKLDEFDYSLVVRGGKDGFACYVRGNNQIWLPANLTSGYVDAALAEVLALQGNVFSPKLLLEMKDHHGTEAIEVLINGIKTAAGGLPASNLVISI</sequence>
<dbReference type="Proteomes" id="UP000283569">
    <property type="component" value="Unassembled WGS sequence"/>
</dbReference>
<evidence type="ECO:0000313" key="1">
    <source>
        <dbReference type="EMBL" id="RKL31228.1"/>
    </source>
</evidence>